<name>A0A1I7NZN3_9CAUD</name>
<evidence type="ECO:0000313" key="2">
    <source>
        <dbReference type="Proteomes" id="UP000224963"/>
    </source>
</evidence>
<accession>A0A1I7NZN3</accession>
<dbReference type="Proteomes" id="UP000224963">
    <property type="component" value="Segment"/>
</dbReference>
<reference evidence="1 2" key="1">
    <citation type="journal article" date="2016" name="FEMS Microbiol. Lett.">
        <title>Characterization of LysPBC4, a novel Bacillus cereus-specific endolysin of bacteriophage PBC4.</title>
        <authorList>
            <person name="Na H."/>
            <person name="Kong M."/>
            <person name="Ryu S."/>
        </authorList>
    </citation>
    <scope>NUCLEOTIDE SEQUENCE [LARGE SCALE GENOMIC DNA]</scope>
</reference>
<evidence type="ECO:0000313" key="1">
    <source>
        <dbReference type="EMBL" id="AKQ08228.1"/>
    </source>
</evidence>
<organism evidence="1 2">
    <name type="scientific">Bacillus phage PBC4</name>
    <dbReference type="NCBI Taxonomy" id="1675028"/>
    <lineage>
        <taxon>Viruses</taxon>
        <taxon>Duplodnaviria</taxon>
        <taxon>Heunggongvirae</taxon>
        <taxon>Uroviricota</taxon>
        <taxon>Caudoviricetes</taxon>
        <taxon>Sejongvirinae</taxon>
        <taxon>Yihwangvirus</taxon>
        <taxon>Yihwangvirus PBC4</taxon>
    </lineage>
</organism>
<protein>
    <submittedName>
        <fullName evidence="1">Uncharacterized protein</fullName>
    </submittedName>
</protein>
<sequence>MKEVKFTKTELLVLIGGVASIWDEKSGNLEGYDKALDERIEKIFNAELVEDEKTGKVEAADPNVDKEIEEDETYANLIHKLADIYEGGVE</sequence>
<keyword evidence="2" id="KW-1185">Reference proteome</keyword>
<gene>
    <name evidence="1" type="ORF">PBC4_036</name>
</gene>
<proteinExistence type="predicted"/>
<dbReference type="EMBL" id="KT070866">
    <property type="protein sequence ID" value="AKQ08228.1"/>
    <property type="molecule type" value="Genomic_DNA"/>
</dbReference>